<keyword evidence="2" id="KW-0808">Transferase</keyword>
<proteinExistence type="predicted"/>
<dbReference type="OrthoDB" id="5376140at2759"/>
<dbReference type="GO" id="GO:0008168">
    <property type="term" value="F:methyltransferase activity"/>
    <property type="evidence" value="ECO:0007669"/>
    <property type="project" value="UniProtKB-KW"/>
</dbReference>
<evidence type="ECO:0000313" key="5">
    <source>
        <dbReference type="Proteomes" id="UP001152747"/>
    </source>
</evidence>
<accession>A0A9P1N6K6</accession>
<feature type="domain" description="Post-SET" evidence="3">
    <location>
        <begin position="118"/>
        <end position="134"/>
    </location>
</feature>
<comment type="caution">
    <text evidence="4">The sequence shown here is derived from an EMBL/GenBank/DDBJ whole genome shotgun (WGS) entry which is preliminary data.</text>
</comment>
<keyword evidence="1" id="KW-0489">Methyltransferase</keyword>
<evidence type="ECO:0000259" key="3">
    <source>
        <dbReference type="PROSITE" id="PS50868"/>
    </source>
</evidence>
<reference evidence="4" key="1">
    <citation type="submission" date="2022-11" db="EMBL/GenBank/DDBJ databases">
        <authorList>
            <person name="Kikuchi T."/>
        </authorList>
    </citation>
    <scope>NUCLEOTIDE SEQUENCE</scope>
    <source>
        <strain evidence="4">PS1010</strain>
    </source>
</reference>
<dbReference type="InterPro" id="IPR046341">
    <property type="entry name" value="SET_dom_sf"/>
</dbReference>
<evidence type="ECO:0000256" key="1">
    <source>
        <dbReference type="ARBA" id="ARBA00022603"/>
    </source>
</evidence>
<gene>
    <name evidence="4" type="ORF">CAMP_LOCUS12304</name>
</gene>
<dbReference type="Gene3D" id="2.170.270.10">
    <property type="entry name" value="SET domain"/>
    <property type="match status" value="1"/>
</dbReference>
<name>A0A9P1N6K6_9PELO</name>
<keyword evidence="5" id="KW-1185">Reference proteome</keyword>
<dbReference type="GO" id="GO:0032259">
    <property type="term" value="P:methylation"/>
    <property type="evidence" value="ECO:0007669"/>
    <property type="project" value="UniProtKB-KW"/>
</dbReference>
<evidence type="ECO:0000256" key="2">
    <source>
        <dbReference type="ARBA" id="ARBA00022679"/>
    </source>
</evidence>
<dbReference type="Proteomes" id="UP001152747">
    <property type="component" value="Unassembled WGS sequence"/>
</dbReference>
<dbReference type="SUPFAM" id="SSF82199">
    <property type="entry name" value="SET domain"/>
    <property type="match status" value="1"/>
</dbReference>
<sequence>MINDGFPIAISSIFKLGKTGKVLDQRNRFDFSRFLSHSCDPNCKINLNNSHQFEIDGKIVPGLIVTNCEVLDEHGEVLTVDFFKNFKSEVDKFFAPIRDPLIEEENGRMAYLIENKIDFVHCNCGADNCRQILFIDTQMIGKPENDRKTVYNNIPHNTRFKGTILF</sequence>
<dbReference type="PROSITE" id="PS50868">
    <property type="entry name" value="POST_SET"/>
    <property type="match status" value="1"/>
</dbReference>
<evidence type="ECO:0000313" key="4">
    <source>
        <dbReference type="EMBL" id="CAI5449667.1"/>
    </source>
</evidence>
<dbReference type="EMBL" id="CANHGI010000004">
    <property type="protein sequence ID" value="CAI5449667.1"/>
    <property type="molecule type" value="Genomic_DNA"/>
</dbReference>
<organism evidence="4 5">
    <name type="scientific">Caenorhabditis angaria</name>
    <dbReference type="NCBI Taxonomy" id="860376"/>
    <lineage>
        <taxon>Eukaryota</taxon>
        <taxon>Metazoa</taxon>
        <taxon>Ecdysozoa</taxon>
        <taxon>Nematoda</taxon>
        <taxon>Chromadorea</taxon>
        <taxon>Rhabditida</taxon>
        <taxon>Rhabditina</taxon>
        <taxon>Rhabditomorpha</taxon>
        <taxon>Rhabditoidea</taxon>
        <taxon>Rhabditidae</taxon>
        <taxon>Peloderinae</taxon>
        <taxon>Caenorhabditis</taxon>
    </lineage>
</organism>
<dbReference type="InterPro" id="IPR003616">
    <property type="entry name" value="Post-SET_dom"/>
</dbReference>
<protein>
    <recommendedName>
        <fullName evidence="3">Post-SET domain-containing protein</fullName>
    </recommendedName>
</protein>
<dbReference type="AlphaFoldDB" id="A0A9P1N6K6"/>